<organism evidence="1">
    <name type="scientific">Rhizophora mucronata</name>
    <name type="common">Asiatic mangrove</name>
    <dbReference type="NCBI Taxonomy" id="61149"/>
    <lineage>
        <taxon>Eukaryota</taxon>
        <taxon>Viridiplantae</taxon>
        <taxon>Streptophyta</taxon>
        <taxon>Embryophyta</taxon>
        <taxon>Tracheophyta</taxon>
        <taxon>Spermatophyta</taxon>
        <taxon>Magnoliopsida</taxon>
        <taxon>eudicotyledons</taxon>
        <taxon>Gunneridae</taxon>
        <taxon>Pentapetalae</taxon>
        <taxon>rosids</taxon>
        <taxon>fabids</taxon>
        <taxon>Malpighiales</taxon>
        <taxon>Rhizophoraceae</taxon>
        <taxon>Rhizophora</taxon>
    </lineage>
</organism>
<dbReference type="EMBL" id="GGEC01005852">
    <property type="protein sequence ID" value="MBW86335.1"/>
    <property type="molecule type" value="Transcribed_RNA"/>
</dbReference>
<dbReference type="AlphaFoldDB" id="A0A2P2IYP6"/>
<name>A0A2P2IYP6_RHIMU</name>
<reference evidence="1" key="1">
    <citation type="submission" date="2018-02" db="EMBL/GenBank/DDBJ databases">
        <title>Rhizophora mucronata_Transcriptome.</title>
        <authorList>
            <person name="Meera S.P."/>
            <person name="Sreeshan A."/>
            <person name="Augustine A."/>
        </authorList>
    </citation>
    <scope>NUCLEOTIDE SEQUENCE</scope>
    <source>
        <tissue evidence="1">Leaf</tissue>
    </source>
</reference>
<evidence type="ECO:0000313" key="1">
    <source>
        <dbReference type="EMBL" id="MBW86335.1"/>
    </source>
</evidence>
<protein>
    <submittedName>
        <fullName evidence="1">Uncharacterized protein</fullName>
    </submittedName>
</protein>
<proteinExistence type="predicted"/>
<sequence length="28" mass="3242">MVPSLFRFNQGVSTFSKARELDEENLEP</sequence>
<accession>A0A2P2IYP6</accession>